<name>A0A4D4JCU9_9PSEU</name>
<dbReference type="AlphaFoldDB" id="A0A4D4JCU9"/>
<evidence type="ECO:0000259" key="10">
    <source>
        <dbReference type="Pfam" id="PF02706"/>
    </source>
</evidence>
<gene>
    <name evidence="11" type="ORF">GTS_41210</name>
</gene>
<dbReference type="EMBL" id="BJFL01000025">
    <property type="protein sequence ID" value="GDY32488.1"/>
    <property type="molecule type" value="Genomic_DNA"/>
</dbReference>
<keyword evidence="12" id="KW-1185">Reference proteome</keyword>
<reference evidence="12" key="1">
    <citation type="submission" date="2019-04" db="EMBL/GenBank/DDBJ databases">
        <title>Draft genome sequence of Pseudonocardiaceae bacterium SL3-2-4.</title>
        <authorList>
            <person name="Ningsih F."/>
            <person name="Yokota A."/>
            <person name="Sakai Y."/>
            <person name="Nanatani K."/>
            <person name="Yabe S."/>
            <person name="Oetari A."/>
            <person name="Sjamsuridzal W."/>
        </authorList>
    </citation>
    <scope>NUCLEOTIDE SEQUENCE [LARGE SCALE GENOMIC DNA]</scope>
    <source>
        <strain evidence="12">SL3-2-4</strain>
    </source>
</reference>
<dbReference type="InterPro" id="IPR050445">
    <property type="entry name" value="Bact_polysacc_biosynth/exp"/>
</dbReference>
<evidence type="ECO:0000256" key="6">
    <source>
        <dbReference type="ARBA" id="ARBA00023136"/>
    </source>
</evidence>
<sequence length="540" mass="56292">MTTSGIPGGAQAGTPGAAPAAQPLLDLQRLVVAVRRRRRFWLSCALLGLLAGAAVAVLVPSPPTATAKLLVAHQADQANDAGTLIRTDVAVLETTRIAGAALQALHSDQRPEDFLKDYTGSGLTNNVLQITVQASSAAEAVARAGALADAFIADHVRRMKDAAGAQAQALVDQRDQARAELSKVDAAIADATSRGSRTTPGDLEALYARRAELTSQISDFGRRADEARIGTPQVAAGTQIVDAPRLQRRSLARAGATDAGIGLALGLVMGLAVTAVGTVVRDRPLLRREIAANLGASVIAQLPAARRGLALPWRRSRARDERRRAAATLARAVRGFPGAGGMAGSVSVLELGCARTAAALAMDLAEQLALDGPVVVVDDLPGRDLGRLGRGPERPIRMVDGGELSPGHPADHRERQVGVGSVAPGTAWTDLGHLGAETLLVVRAGHGSTAWLHTVARQLADLRIPVIGVVLVDPDPRDRTDGTLWDELHIALRGRAARRPAAPRLAERPAERPAGSPAEIATELPTVKFAPVRATDVEVS</sequence>
<dbReference type="InterPro" id="IPR003856">
    <property type="entry name" value="LPS_length_determ_N"/>
</dbReference>
<evidence type="ECO:0000256" key="3">
    <source>
        <dbReference type="ARBA" id="ARBA00022475"/>
    </source>
</evidence>
<dbReference type="PANTHER" id="PTHR32309">
    <property type="entry name" value="TYROSINE-PROTEIN KINASE"/>
    <property type="match status" value="1"/>
</dbReference>
<comment type="subcellular location">
    <subcellularLocation>
        <location evidence="1">Cell membrane</location>
        <topology evidence="1">Multi-pass membrane protein</topology>
    </subcellularLocation>
</comment>
<evidence type="ECO:0000313" key="11">
    <source>
        <dbReference type="EMBL" id="GDY32488.1"/>
    </source>
</evidence>
<feature type="coiled-coil region" evidence="7">
    <location>
        <begin position="160"/>
        <end position="194"/>
    </location>
</feature>
<organism evidence="11 12">
    <name type="scientific">Gandjariella thermophila</name>
    <dbReference type="NCBI Taxonomy" id="1931992"/>
    <lineage>
        <taxon>Bacteria</taxon>
        <taxon>Bacillati</taxon>
        <taxon>Actinomycetota</taxon>
        <taxon>Actinomycetes</taxon>
        <taxon>Pseudonocardiales</taxon>
        <taxon>Pseudonocardiaceae</taxon>
        <taxon>Gandjariella</taxon>
    </lineage>
</organism>
<keyword evidence="6 9" id="KW-0472">Membrane</keyword>
<evidence type="ECO:0000256" key="9">
    <source>
        <dbReference type="SAM" id="Phobius"/>
    </source>
</evidence>
<evidence type="ECO:0000256" key="5">
    <source>
        <dbReference type="ARBA" id="ARBA00022989"/>
    </source>
</evidence>
<evidence type="ECO:0000313" key="12">
    <source>
        <dbReference type="Proteomes" id="UP000298860"/>
    </source>
</evidence>
<evidence type="ECO:0000256" key="7">
    <source>
        <dbReference type="SAM" id="Coils"/>
    </source>
</evidence>
<keyword evidence="3" id="KW-1003">Cell membrane</keyword>
<evidence type="ECO:0000256" key="8">
    <source>
        <dbReference type="SAM" id="MobiDB-lite"/>
    </source>
</evidence>
<evidence type="ECO:0000256" key="4">
    <source>
        <dbReference type="ARBA" id="ARBA00022692"/>
    </source>
</evidence>
<dbReference type="RefSeq" id="WP_225978586.1">
    <property type="nucleotide sequence ID" value="NZ_BJFL01000025.1"/>
</dbReference>
<proteinExistence type="inferred from homology"/>
<comment type="similarity">
    <text evidence="2">Belongs to the CpsC/CapA family.</text>
</comment>
<comment type="caution">
    <text evidence="11">The sequence shown here is derived from an EMBL/GenBank/DDBJ whole genome shotgun (WGS) entry which is preliminary data.</text>
</comment>
<keyword evidence="5 9" id="KW-1133">Transmembrane helix</keyword>
<protein>
    <submittedName>
        <fullName evidence="11">Membrane-bound polysaccharide biosynthesis protein</fullName>
    </submittedName>
</protein>
<evidence type="ECO:0000256" key="1">
    <source>
        <dbReference type="ARBA" id="ARBA00004651"/>
    </source>
</evidence>
<feature type="domain" description="Polysaccharide chain length determinant N-terminal" evidence="10">
    <location>
        <begin position="25"/>
        <end position="104"/>
    </location>
</feature>
<feature type="transmembrane region" description="Helical" evidence="9">
    <location>
        <begin position="40"/>
        <end position="59"/>
    </location>
</feature>
<accession>A0A4D4JCU9</accession>
<dbReference type="Pfam" id="PF02706">
    <property type="entry name" value="Wzz"/>
    <property type="match status" value="1"/>
</dbReference>
<dbReference type="PANTHER" id="PTHR32309:SF31">
    <property type="entry name" value="CAPSULAR EXOPOLYSACCHARIDE FAMILY"/>
    <property type="match status" value="1"/>
</dbReference>
<keyword evidence="4 9" id="KW-0812">Transmembrane</keyword>
<keyword evidence="7" id="KW-0175">Coiled coil</keyword>
<evidence type="ECO:0000256" key="2">
    <source>
        <dbReference type="ARBA" id="ARBA00006683"/>
    </source>
</evidence>
<feature type="region of interest" description="Disordered" evidence="8">
    <location>
        <begin position="499"/>
        <end position="522"/>
    </location>
</feature>
<dbReference type="GO" id="GO:0005886">
    <property type="term" value="C:plasma membrane"/>
    <property type="evidence" value="ECO:0007669"/>
    <property type="project" value="UniProtKB-SubCell"/>
</dbReference>
<dbReference type="Proteomes" id="UP000298860">
    <property type="component" value="Unassembled WGS sequence"/>
</dbReference>